<proteinExistence type="predicted"/>
<protein>
    <recommendedName>
        <fullName evidence="3">DUF1746 domain-containing protein</fullName>
    </recommendedName>
</protein>
<keyword evidence="5" id="KW-1185">Reference proteome</keyword>
<evidence type="ECO:0000256" key="2">
    <source>
        <dbReference type="SAM" id="Phobius"/>
    </source>
</evidence>
<evidence type="ECO:0000313" key="5">
    <source>
        <dbReference type="Proteomes" id="UP000078512"/>
    </source>
</evidence>
<evidence type="ECO:0000256" key="1">
    <source>
        <dbReference type="SAM" id="MobiDB-lite"/>
    </source>
</evidence>
<feature type="transmembrane region" description="Helical" evidence="2">
    <location>
        <begin position="53"/>
        <end position="71"/>
    </location>
</feature>
<dbReference type="InterPro" id="IPR038967">
    <property type="entry name" value="Dsc4-like"/>
</dbReference>
<dbReference type="PANTHER" id="PTHR39405:SF1">
    <property type="entry name" value="DSC E3 UBIQUITIN LIGASE COMPLEX SUBUNIT 4"/>
    <property type="match status" value="1"/>
</dbReference>
<dbReference type="GO" id="GO:0044695">
    <property type="term" value="C:Dsc E3 ubiquitin ligase complex"/>
    <property type="evidence" value="ECO:0007669"/>
    <property type="project" value="InterPro"/>
</dbReference>
<feature type="compositionally biased region" description="Acidic residues" evidence="1">
    <location>
        <begin position="289"/>
        <end position="306"/>
    </location>
</feature>
<dbReference type="InterPro" id="IPR013715">
    <property type="entry name" value="DUF1746"/>
</dbReference>
<feature type="region of interest" description="Disordered" evidence="1">
    <location>
        <begin position="349"/>
        <end position="368"/>
    </location>
</feature>
<keyword evidence="2" id="KW-0472">Membrane</keyword>
<organism evidence="4 5">
    <name type="scientific">Linnemannia elongata AG-77</name>
    <dbReference type="NCBI Taxonomy" id="1314771"/>
    <lineage>
        <taxon>Eukaryota</taxon>
        <taxon>Fungi</taxon>
        <taxon>Fungi incertae sedis</taxon>
        <taxon>Mucoromycota</taxon>
        <taxon>Mortierellomycotina</taxon>
        <taxon>Mortierellomycetes</taxon>
        <taxon>Mortierellales</taxon>
        <taxon>Mortierellaceae</taxon>
        <taxon>Linnemannia</taxon>
    </lineage>
</organism>
<dbReference type="OrthoDB" id="5428737at2759"/>
<evidence type="ECO:0000313" key="4">
    <source>
        <dbReference type="EMBL" id="OAQ27145.1"/>
    </source>
</evidence>
<dbReference type="GO" id="GO:0005783">
    <property type="term" value="C:endoplasmic reticulum"/>
    <property type="evidence" value="ECO:0007669"/>
    <property type="project" value="TreeGrafter"/>
</dbReference>
<dbReference type="PANTHER" id="PTHR39405">
    <property type="entry name" value="DSC E3 UBIQUITIN LIGASE COMPLEX SUBUNIT 4"/>
    <property type="match status" value="1"/>
</dbReference>
<dbReference type="Proteomes" id="UP000078512">
    <property type="component" value="Unassembled WGS sequence"/>
</dbReference>
<name>A0A197JPQ7_9FUNG</name>
<dbReference type="EMBL" id="KV442059">
    <property type="protein sequence ID" value="OAQ27145.1"/>
    <property type="molecule type" value="Genomic_DNA"/>
</dbReference>
<reference evidence="4 5" key="1">
    <citation type="submission" date="2016-05" db="EMBL/GenBank/DDBJ databases">
        <title>Genome sequencing reveals origins of a unique bacterial endosymbiosis in the earliest lineages of terrestrial Fungi.</title>
        <authorList>
            <consortium name="DOE Joint Genome Institute"/>
            <person name="Uehling J."/>
            <person name="Gryganskyi A."/>
            <person name="Hameed K."/>
            <person name="Tschaplinski T."/>
            <person name="Misztal P."/>
            <person name="Wu S."/>
            <person name="Desiro A."/>
            <person name="Vande Pol N."/>
            <person name="Du Z.-Y."/>
            <person name="Zienkiewicz A."/>
            <person name="Zienkiewicz K."/>
            <person name="Morin E."/>
            <person name="Tisserant E."/>
            <person name="Splivallo R."/>
            <person name="Hainaut M."/>
            <person name="Henrissat B."/>
            <person name="Ohm R."/>
            <person name="Kuo A."/>
            <person name="Yan J."/>
            <person name="Lipzen A."/>
            <person name="Nolan M."/>
            <person name="Labutti K."/>
            <person name="Barry K."/>
            <person name="Goldstein A."/>
            <person name="Labbe J."/>
            <person name="Schadt C."/>
            <person name="Tuskan G."/>
            <person name="Grigoriev I."/>
            <person name="Martin F."/>
            <person name="Vilgalys R."/>
            <person name="Bonito G."/>
        </authorList>
    </citation>
    <scope>NUCLEOTIDE SEQUENCE [LARGE SCALE GENOMIC DNA]</scope>
    <source>
        <strain evidence="4 5">AG-77</strain>
    </source>
</reference>
<feature type="domain" description="DUF1746" evidence="3">
    <location>
        <begin position="15"/>
        <end position="110"/>
    </location>
</feature>
<feature type="compositionally biased region" description="Low complexity" evidence="1">
    <location>
        <begin position="130"/>
        <end position="147"/>
    </location>
</feature>
<dbReference type="STRING" id="1314771.A0A197JPQ7"/>
<feature type="region of interest" description="Disordered" evidence="1">
    <location>
        <begin position="127"/>
        <end position="306"/>
    </location>
</feature>
<keyword evidence="2" id="KW-1133">Transmembrane helix</keyword>
<evidence type="ECO:0000259" key="3">
    <source>
        <dbReference type="Pfam" id="PF08508"/>
    </source>
</evidence>
<keyword evidence="2" id="KW-0812">Transmembrane</keyword>
<gene>
    <name evidence="4" type="ORF">K457DRAFT_157028</name>
</gene>
<feature type="compositionally biased region" description="Acidic residues" evidence="1">
    <location>
        <begin position="225"/>
        <end position="239"/>
    </location>
</feature>
<feature type="compositionally biased region" description="Polar residues" evidence="1">
    <location>
        <begin position="358"/>
        <end position="368"/>
    </location>
</feature>
<dbReference type="Pfam" id="PF08508">
    <property type="entry name" value="DUF1746"/>
    <property type="match status" value="1"/>
</dbReference>
<accession>A0A197JPQ7</accession>
<feature type="compositionally biased region" description="Low complexity" evidence="1">
    <location>
        <begin position="170"/>
        <end position="186"/>
    </location>
</feature>
<feature type="compositionally biased region" description="Low complexity" evidence="1">
    <location>
        <begin position="249"/>
        <end position="280"/>
    </location>
</feature>
<feature type="compositionally biased region" description="Polar residues" evidence="1">
    <location>
        <begin position="148"/>
        <end position="162"/>
    </location>
</feature>
<sequence length="368" mass="40322">MSNIYFKKDVHKSIEGLLYGLYVYQYLLDTSTFGLLLRCLVQEQLISIKSKAPTLRVALYAVIAAAFLAFIRHLRPPERYAVIIDFIGNASAPSQAIIYWLDTVILLLQVTEALLVFKIIKSEEIHRRSTSPPTTTTAAPARTSSPSINSNTPGTGSTSLHARQQGRFGRTGTSSNGESGSGSASAMPALVDPSSVPASSSSHNQPPEYTPRRVNNNNNSRHSEDLDDMYPEYYEDEEEVRFSTDLDRQQQQAQPSQGSSSSQRNRSSGAAVRGTSNTNSNRRRRSDTDDSGDESSEGDDEDPLGDDYEEVLEQETFVFHLRFHDLVAYIFSSQEALTMPDARTLTGAAAANGGQLGSGSAQQRELPV</sequence>
<feature type="compositionally biased region" description="Low complexity" evidence="1">
    <location>
        <begin position="193"/>
        <end position="202"/>
    </location>
</feature>
<feature type="transmembrane region" description="Helical" evidence="2">
    <location>
        <begin position="23"/>
        <end position="41"/>
    </location>
</feature>
<dbReference type="GO" id="GO:0032933">
    <property type="term" value="P:SREBP signaling pathway"/>
    <property type="evidence" value="ECO:0007669"/>
    <property type="project" value="InterPro"/>
</dbReference>
<dbReference type="AlphaFoldDB" id="A0A197JPQ7"/>